<keyword evidence="3" id="KW-1185">Reference proteome</keyword>
<dbReference type="GO" id="GO:0003677">
    <property type="term" value="F:DNA binding"/>
    <property type="evidence" value="ECO:0007669"/>
    <property type="project" value="InterPro"/>
</dbReference>
<dbReference type="Gene3D" id="1.10.260.40">
    <property type="entry name" value="lambda repressor-like DNA-binding domains"/>
    <property type="match status" value="1"/>
</dbReference>
<gene>
    <name evidence="2" type="ORF">SAMN05421505_13256</name>
</gene>
<dbReference type="InterPro" id="IPR010982">
    <property type="entry name" value="Lambda_DNA-bd_dom_sf"/>
</dbReference>
<dbReference type="Proteomes" id="UP000198923">
    <property type="component" value="Unassembled WGS sequence"/>
</dbReference>
<dbReference type="PROSITE" id="PS50943">
    <property type="entry name" value="HTH_CROC1"/>
    <property type="match status" value="1"/>
</dbReference>
<feature type="domain" description="HTH cro/C1-type" evidence="1">
    <location>
        <begin position="9"/>
        <end position="77"/>
    </location>
</feature>
<proteinExistence type="predicted"/>
<dbReference type="SMART" id="SM00530">
    <property type="entry name" value="HTH_XRE"/>
    <property type="match status" value="1"/>
</dbReference>
<dbReference type="EMBL" id="FNCN01000032">
    <property type="protein sequence ID" value="SDI06707.1"/>
    <property type="molecule type" value="Genomic_DNA"/>
</dbReference>
<reference evidence="2 3" key="1">
    <citation type="submission" date="2016-10" db="EMBL/GenBank/DDBJ databases">
        <authorList>
            <person name="de Groot N.N."/>
        </authorList>
    </citation>
    <scope>NUCLEOTIDE SEQUENCE [LARGE SCALE GENOMIC DNA]</scope>
    <source>
        <strain evidence="2 3">CPCC 201354</strain>
    </source>
</reference>
<name>A0A1G8HJ31_9ACTN</name>
<sequence length="461" mass="50624">MSKVLSERLARERLSRGWSQRQLARKIAEAAAEMGIPMPERTSLVKSIGNWEHGRRSPRAPYPMLLSRAFGIDYDALFGAAPKPPPSSPGDVLRLDCVESRFAADDDDRLRKDTVGAKASMLDEDEDMERRRLMREAAAAAVGGAVAPVLATLTDAWRSSEPRIPGATVSQEMIDDWEDAADIHVRRAYVDAPAVVLGGLAADFAGMAPHLARQQPDAVRRDLAHAAARHAALIAGKWFDLGHRREAHRWWKKARTLSERAEDTLLAAWLIGWEAAYRRQDPGEDLNAVLAVAQLARRLAGDRPSLPLVDNCGGEAQILAMLGRHDEAVAAWRVTEEVFDRLPSGAAAPDPGSMHYARSVIYTFVGDVKQATDAQSSTEGFYPPEHRTAILLAFHNAALQARANPAQGAQQALQIMERLPIERRDTRMKAAARIVLKVAPEESRNLPAVRELRALTANRSA</sequence>
<dbReference type="InterPro" id="IPR001387">
    <property type="entry name" value="Cro/C1-type_HTH"/>
</dbReference>
<protein>
    <recommendedName>
        <fullName evidence="1">HTH cro/C1-type domain-containing protein</fullName>
    </recommendedName>
</protein>
<dbReference type="RefSeq" id="WP_143020428.1">
    <property type="nucleotide sequence ID" value="NZ_FNCN01000032.1"/>
</dbReference>
<dbReference type="SUPFAM" id="SSF47413">
    <property type="entry name" value="lambda repressor-like DNA-binding domains"/>
    <property type="match status" value="1"/>
</dbReference>
<evidence type="ECO:0000259" key="1">
    <source>
        <dbReference type="PROSITE" id="PS50943"/>
    </source>
</evidence>
<accession>A0A1G8HJ31</accession>
<dbReference type="AlphaFoldDB" id="A0A1G8HJ31"/>
<dbReference type="OrthoDB" id="3449038at2"/>
<evidence type="ECO:0000313" key="3">
    <source>
        <dbReference type="Proteomes" id="UP000198923"/>
    </source>
</evidence>
<evidence type="ECO:0000313" key="2">
    <source>
        <dbReference type="EMBL" id="SDI06707.1"/>
    </source>
</evidence>
<dbReference type="CDD" id="cd00093">
    <property type="entry name" value="HTH_XRE"/>
    <property type="match status" value="1"/>
</dbReference>
<organism evidence="2 3">
    <name type="scientific">Sinosporangium album</name>
    <dbReference type="NCBI Taxonomy" id="504805"/>
    <lineage>
        <taxon>Bacteria</taxon>
        <taxon>Bacillati</taxon>
        <taxon>Actinomycetota</taxon>
        <taxon>Actinomycetes</taxon>
        <taxon>Streptosporangiales</taxon>
        <taxon>Streptosporangiaceae</taxon>
        <taxon>Sinosporangium</taxon>
    </lineage>
</organism>